<keyword evidence="1" id="KW-1133">Transmembrane helix</keyword>
<dbReference type="Proteomes" id="UP000091820">
    <property type="component" value="Unassembled WGS sequence"/>
</dbReference>
<dbReference type="AlphaFoldDB" id="A0A1A9WFS7"/>
<reference evidence="2" key="2">
    <citation type="submission" date="2020-05" db="UniProtKB">
        <authorList>
            <consortium name="EnsemblMetazoa"/>
        </authorList>
    </citation>
    <scope>IDENTIFICATION</scope>
    <source>
        <strain evidence="2">IAEA</strain>
    </source>
</reference>
<organism evidence="2 3">
    <name type="scientific">Glossina brevipalpis</name>
    <dbReference type="NCBI Taxonomy" id="37001"/>
    <lineage>
        <taxon>Eukaryota</taxon>
        <taxon>Metazoa</taxon>
        <taxon>Ecdysozoa</taxon>
        <taxon>Arthropoda</taxon>
        <taxon>Hexapoda</taxon>
        <taxon>Insecta</taxon>
        <taxon>Pterygota</taxon>
        <taxon>Neoptera</taxon>
        <taxon>Endopterygota</taxon>
        <taxon>Diptera</taxon>
        <taxon>Brachycera</taxon>
        <taxon>Muscomorpha</taxon>
        <taxon>Hippoboscoidea</taxon>
        <taxon>Glossinidae</taxon>
        <taxon>Glossina</taxon>
    </lineage>
</organism>
<accession>A0A1A9WFS7</accession>
<name>A0A1A9WFS7_9MUSC</name>
<dbReference type="EnsemblMetazoa" id="GBRI018217-RA">
    <property type="protein sequence ID" value="GBRI018217-PA"/>
    <property type="gene ID" value="GBRI018217"/>
</dbReference>
<feature type="transmembrane region" description="Helical" evidence="1">
    <location>
        <begin position="7"/>
        <end position="33"/>
    </location>
</feature>
<keyword evidence="1" id="KW-0812">Transmembrane</keyword>
<evidence type="ECO:0000313" key="2">
    <source>
        <dbReference type="EnsemblMetazoa" id="GBRI018217-PA"/>
    </source>
</evidence>
<keyword evidence="3" id="KW-1185">Reference proteome</keyword>
<sequence>MMSTKVFVAVIFVATVVVPILLLGVVVSVVIVVDVMFSGPQSTPINIFYCVVFSALQSIKLCQLSYKQLKVILLYVLKLANVNRFNEVSIKISQLHGKKKSGNKCHNFVQFKIELFTFIKRINNDVDNSEISIIRKDSLAVGSSEYTENAPKILQGVQNFHICDLGDACII</sequence>
<evidence type="ECO:0000313" key="3">
    <source>
        <dbReference type="Proteomes" id="UP000091820"/>
    </source>
</evidence>
<reference evidence="3" key="1">
    <citation type="submission" date="2014-03" db="EMBL/GenBank/DDBJ databases">
        <authorList>
            <person name="Aksoy S."/>
            <person name="Warren W."/>
            <person name="Wilson R.K."/>
        </authorList>
    </citation>
    <scope>NUCLEOTIDE SEQUENCE [LARGE SCALE GENOMIC DNA]</scope>
    <source>
        <strain evidence="3">IAEA</strain>
    </source>
</reference>
<keyword evidence="1" id="KW-0472">Membrane</keyword>
<evidence type="ECO:0000256" key="1">
    <source>
        <dbReference type="SAM" id="Phobius"/>
    </source>
</evidence>
<proteinExistence type="predicted"/>
<protein>
    <submittedName>
        <fullName evidence="2">Uncharacterized protein</fullName>
    </submittedName>
</protein>
<dbReference type="VEuPathDB" id="VectorBase:GBRI018217"/>